<reference evidence="1" key="1">
    <citation type="submission" date="2014-09" db="EMBL/GenBank/DDBJ databases">
        <authorList>
            <person name="Magalhaes I.L.F."/>
            <person name="Oliveira U."/>
            <person name="Santos F.R."/>
            <person name="Vidigal T.H.D.A."/>
            <person name="Brescovit A.D."/>
            <person name="Santos A.J."/>
        </authorList>
    </citation>
    <scope>NUCLEOTIDE SEQUENCE</scope>
    <source>
        <tissue evidence="1">Shoot tissue taken approximately 20 cm above the soil surface</tissue>
    </source>
</reference>
<protein>
    <submittedName>
        <fullName evidence="1">Uncharacterized protein</fullName>
    </submittedName>
</protein>
<organism evidence="1">
    <name type="scientific">Arundo donax</name>
    <name type="common">Giant reed</name>
    <name type="synonym">Donax arundinaceus</name>
    <dbReference type="NCBI Taxonomy" id="35708"/>
    <lineage>
        <taxon>Eukaryota</taxon>
        <taxon>Viridiplantae</taxon>
        <taxon>Streptophyta</taxon>
        <taxon>Embryophyta</taxon>
        <taxon>Tracheophyta</taxon>
        <taxon>Spermatophyta</taxon>
        <taxon>Magnoliopsida</taxon>
        <taxon>Liliopsida</taxon>
        <taxon>Poales</taxon>
        <taxon>Poaceae</taxon>
        <taxon>PACMAD clade</taxon>
        <taxon>Arundinoideae</taxon>
        <taxon>Arundineae</taxon>
        <taxon>Arundo</taxon>
    </lineage>
</organism>
<name>A0A0A9HGS4_ARUDO</name>
<sequence length="15" mass="1622">MPACKCTIKILGCKL</sequence>
<accession>A0A0A9HGS4</accession>
<reference evidence="1" key="2">
    <citation type="journal article" date="2015" name="Data Brief">
        <title>Shoot transcriptome of the giant reed, Arundo donax.</title>
        <authorList>
            <person name="Barrero R.A."/>
            <person name="Guerrero F.D."/>
            <person name="Moolhuijzen P."/>
            <person name="Goolsby J.A."/>
            <person name="Tidwell J."/>
            <person name="Bellgard S.E."/>
            <person name="Bellgard M.I."/>
        </authorList>
    </citation>
    <scope>NUCLEOTIDE SEQUENCE</scope>
    <source>
        <tissue evidence="1">Shoot tissue taken approximately 20 cm above the soil surface</tissue>
    </source>
</reference>
<evidence type="ECO:0000313" key="1">
    <source>
        <dbReference type="EMBL" id="JAE35952.1"/>
    </source>
</evidence>
<dbReference type="EMBL" id="GBRH01161944">
    <property type="protein sequence ID" value="JAE35952.1"/>
    <property type="molecule type" value="Transcribed_RNA"/>
</dbReference>
<proteinExistence type="predicted"/>